<keyword evidence="2" id="KW-1185">Reference proteome</keyword>
<proteinExistence type="predicted"/>
<protein>
    <submittedName>
        <fullName evidence="1">Uncharacterized protein</fullName>
    </submittedName>
</protein>
<dbReference type="OrthoDB" id="10281414at2759"/>
<evidence type="ECO:0000313" key="2">
    <source>
        <dbReference type="Proteomes" id="UP000886998"/>
    </source>
</evidence>
<comment type="caution">
    <text evidence="1">The sequence shown here is derived from an EMBL/GenBank/DDBJ whole genome shotgun (WGS) entry which is preliminary data.</text>
</comment>
<reference evidence="1" key="1">
    <citation type="submission" date="2020-08" db="EMBL/GenBank/DDBJ databases">
        <title>Multicomponent nature underlies the extraordinary mechanical properties of spider dragline silk.</title>
        <authorList>
            <person name="Kono N."/>
            <person name="Nakamura H."/>
            <person name="Mori M."/>
            <person name="Yoshida Y."/>
            <person name="Ohtoshi R."/>
            <person name="Malay A.D."/>
            <person name="Moran D.A.P."/>
            <person name="Tomita M."/>
            <person name="Numata K."/>
            <person name="Arakawa K."/>
        </authorList>
    </citation>
    <scope>NUCLEOTIDE SEQUENCE</scope>
</reference>
<name>A0A8X6YWY7_9ARAC</name>
<dbReference type="Proteomes" id="UP000886998">
    <property type="component" value="Unassembled WGS sequence"/>
</dbReference>
<evidence type="ECO:0000313" key="1">
    <source>
        <dbReference type="EMBL" id="GFY78810.1"/>
    </source>
</evidence>
<organism evidence="1 2">
    <name type="scientific">Trichonephila inaurata madagascariensis</name>
    <dbReference type="NCBI Taxonomy" id="2747483"/>
    <lineage>
        <taxon>Eukaryota</taxon>
        <taxon>Metazoa</taxon>
        <taxon>Ecdysozoa</taxon>
        <taxon>Arthropoda</taxon>
        <taxon>Chelicerata</taxon>
        <taxon>Arachnida</taxon>
        <taxon>Araneae</taxon>
        <taxon>Araneomorphae</taxon>
        <taxon>Entelegynae</taxon>
        <taxon>Araneoidea</taxon>
        <taxon>Nephilidae</taxon>
        <taxon>Trichonephila</taxon>
        <taxon>Trichonephila inaurata</taxon>
    </lineage>
</organism>
<accession>A0A8X6YWY7</accession>
<sequence length="157" mass="17650">MTTCREALVMGLPQEVVAKGDQDFPPADISPKFSRYTGFSSDCCLQEFDLTLLRNSDDRSNCETQFEGLRSSSNLNKSPFTTISTKFLNPNLTKCTNYWKFHSPAQRTLATADNDIREQECNHLVFEGVKNHSVVKTEGNHGELNSIDQRHTASNIT</sequence>
<gene>
    <name evidence="1" type="ORF">TNIN_190771</name>
</gene>
<dbReference type="EMBL" id="BMAV01023224">
    <property type="protein sequence ID" value="GFY78810.1"/>
    <property type="molecule type" value="Genomic_DNA"/>
</dbReference>
<dbReference type="AlphaFoldDB" id="A0A8X6YWY7"/>